<reference evidence="1" key="2">
    <citation type="journal article" date="2015" name="Fish Shellfish Immunol.">
        <title>Early steps in the European eel (Anguilla anguilla)-Vibrio vulnificus interaction in the gills: Role of the RtxA13 toxin.</title>
        <authorList>
            <person name="Callol A."/>
            <person name="Pajuelo D."/>
            <person name="Ebbesson L."/>
            <person name="Teles M."/>
            <person name="MacKenzie S."/>
            <person name="Amaro C."/>
        </authorList>
    </citation>
    <scope>NUCLEOTIDE SEQUENCE</scope>
</reference>
<proteinExistence type="predicted"/>
<accession>A0A0E9RYL6</accession>
<dbReference type="EMBL" id="GBXM01074268">
    <property type="protein sequence ID" value="JAH34309.1"/>
    <property type="molecule type" value="Transcribed_RNA"/>
</dbReference>
<protein>
    <submittedName>
        <fullName evidence="1">Uncharacterized protein</fullName>
    </submittedName>
</protein>
<dbReference type="EMBL" id="GBXM01088642">
    <property type="protein sequence ID" value="JAH19935.1"/>
    <property type="molecule type" value="Transcribed_RNA"/>
</dbReference>
<dbReference type="EMBL" id="GBXM01081691">
    <property type="protein sequence ID" value="JAH26886.1"/>
    <property type="molecule type" value="Transcribed_RNA"/>
</dbReference>
<reference evidence="1" key="1">
    <citation type="submission" date="2014-11" db="EMBL/GenBank/DDBJ databases">
        <authorList>
            <person name="Amaro Gonzalez C."/>
        </authorList>
    </citation>
    <scope>NUCLEOTIDE SEQUENCE</scope>
</reference>
<name>A0A0E9RYL6_ANGAN</name>
<dbReference type="AlphaFoldDB" id="A0A0E9RYL6"/>
<organism evidence="1">
    <name type="scientific">Anguilla anguilla</name>
    <name type="common">European freshwater eel</name>
    <name type="synonym">Muraena anguilla</name>
    <dbReference type="NCBI Taxonomy" id="7936"/>
    <lineage>
        <taxon>Eukaryota</taxon>
        <taxon>Metazoa</taxon>
        <taxon>Chordata</taxon>
        <taxon>Craniata</taxon>
        <taxon>Vertebrata</taxon>
        <taxon>Euteleostomi</taxon>
        <taxon>Actinopterygii</taxon>
        <taxon>Neopterygii</taxon>
        <taxon>Teleostei</taxon>
        <taxon>Anguilliformes</taxon>
        <taxon>Anguillidae</taxon>
        <taxon>Anguilla</taxon>
    </lineage>
</organism>
<sequence>MTSVNLTPMAFIKFNGVLWSPEGESEIICQCLYKTVQFTVLWF</sequence>
<evidence type="ECO:0000313" key="1">
    <source>
        <dbReference type="EMBL" id="JAH34309.1"/>
    </source>
</evidence>